<evidence type="ECO:0000256" key="9">
    <source>
        <dbReference type="ARBA" id="ARBA00022982"/>
    </source>
</evidence>
<sequence length="167" mass="19585">MFSIALILILNSILFIFLNHPLSLGLILLFQTIFSSLIIGQMNLNYWFSYILFLVMIGGMLILFIYMTSIASNEQFNFSSKLLFMMLLGISMEIIFFMFDSTNFNFKILTTECLQFNSKINFSFLMNKIFSYPIFSNFLMIIIYLLISLIMVVKITDFHYGPLRQKK</sequence>
<dbReference type="InterPro" id="IPR050269">
    <property type="entry name" value="ComplexI_Subunit6"/>
</dbReference>
<evidence type="ECO:0000256" key="6">
    <source>
        <dbReference type="ARBA" id="ARBA00022660"/>
    </source>
</evidence>
<keyword evidence="6" id="KW-0679">Respiratory chain</keyword>
<accession>A0A346RGN0</accession>
<keyword evidence="9" id="KW-0249">Electron transport</keyword>
<evidence type="ECO:0000256" key="15">
    <source>
        <dbReference type="ARBA" id="ARBA00049551"/>
    </source>
</evidence>
<feature type="transmembrane region" description="Helical" evidence="16">
    <location>
        <begin position="134"/>
        <end position="156"/>
    </location>
</feature>
<proteinExistence type="inferred from homology"/>
<keyword evidence="10 16" id="KW-1133">Transmembrane helix</keyword>
<keyword evidence="8" id="KW-1278">Translocase</keyword>
<evidence type="ECO:0000256" key="1">
    <source>
        <dbReference type="ARBA" id="ARBA00004225"/>
    </source>
</evidence>
<comment type="subcellular location">
    <subcellularLocation>
        <location evidence="1">Mitochondrion membrane</location>
        <topology evidence="1">Multi-pass membrane protein</topology>
    </subcellularLocation>
</comment>
<dbReference type="GO" id="GO:0031966">
    <property type="term" value="C:mitochondrial membrane"/>
    <property type="evidence" value="ECO:0007669"/>
    <property type="project" value="UniProtKB-SubCell"/>
</dbReference>
<dbReference type="GO" id="GO:0008137">
    <property type="term" value="F:NADH dehydrogenase (ubiquinone) activity"/>
    <property type="evidence" value="ECO:0007669"/>
    <property type="project" value="UniProtKB-EC"/>
</dbReference>
<comment type="catalytic activity">
    <reaction evidence="15">
        <text>a ubiquinone + NADH + 5 H(+)(in) = a ubiquinol + NAD(+) + 4 H(+)(out)</text>
        <dbReference type="Rhea" id="RHEA:29091"/>
        <dbReference type="Rhea" id="RHEA-COMP:9565"/>
        <dbReference type="Rhea" id="RHEA-COMP:9566"/>
        <dbReference type="ChEBI" id="CHEBI:15378"/>
        <dbReference type="ChEBI" id="CHEBI:16389"/>
        <dbReference type="ChEBI" id="CHEBI:17976"/>
        <dbReference type="ChEBI" id="CHEBI:57540"/>
        <dbReference type="ChEBI" id="CHEBI:57945"/>
        <dbReference type="EC" id="7.1.1.2"/>
    </reaction>
</comment>
<keyword evidence="5" id="KW-0813">Transport</keyword>
<evidence type="ECO:0000256" key="12">
    <source>
        <dbReference type="ARBA" id="ARBA00023128"/>
    </source>
</evidence>
<evidence type="ECO:0000256" key="2">
    <source>
        <dbReference type="ARBA" id="ARBA00005698"/>
    </source>
</evidence>
<keyword evidence="13 16" id="KW-0472">Membrane</keyword>
<comment type="similarity">
    <text evidence="2">Belongs to the complex I subunit 6 family.</text>
</comment>
<evidence type="ECO:0000256" key="7">
    <source>
        <dbReference type="ARBA" id="ARBA00022692"/>
    </source>
</evidence>
<protein>
    <recommendedName>
        <fullName evidence="4">NADH-ubiquinone oxidoreductase chain 6</fullName>
        <ecNumber evidence="3">7.1.1.2</ecNumber>
    </recommendedName>
    <alternativeName>
        <fullName evidence="14">NADH dehydrogenase subunit 6</fullName>
    </alternativeName>
</protein>
<evidence type="ECO:0000256" key="8">
    <source>
        <dbReference type="ARBA" id="ARBA00022967"/>
    </source>
</evidence>
<reference evidence="17" key="1">
    <citation type="journal article" date="2018" name="J. ISSAAS">
        <title>The contribution of mitochondrial metagenomics to large-scale data mining and phylogenetic analysis of Coleoptera.</title>
        <authorList>
            <person name="Miller K."/>
            <person name="Linard B."/>
            <person name="Motyka M."/>
            <person name="Bocek M."/>
            <person name="Vogler A.P."/>
        </authorList>
    </citation>
    <scope>NUCLEOTIDE SEQUENCE</scope>
</reference>
<keyword evidence="12 17" id="KW-0496">Mitochondrion</keyword>
<feature type="transmembrane region" description="Helical" evidence="16">
    <location>
        <begin position="46"/>
        <end position="70"/>
    </location>
</feature>
<dbReference type="EMBL" id="MG193377">
    <property type="protein sequence ID" value="AXS65227.1"/>
    <property type="molecule type" value="Genomic_DNA"/>
</dbReference>
<evidence type="ECO:0000313" key="17">
    <source>
        <dbReference type="EMBL" id="AXS65227.1"/>
    </source>
</evidence>
<evidence type="ECO:0000256" key="5">
    <source>
        <dbReference type="ARBA" id="ARBA00022448"/>
    </source>
</evidence>
<dbReference type="PANTHER" id="PTHR11435">
    <property type="entry name" value="NADH UBIQUINONE OXIDOREDUCTASE SUBUNIT ND6"/>
    <property type="match status" value="1"/>
</dbReference>
<geneLocation type="mitochondrion" evidence="17"/>
<evidence type="ECO:0000256" key="10">
    <source>
        <dbReference type="ARBA" id="ARBA00022989"/>
    </source>
</evidence>
<feature type="transmembrane region" description="Helical" evidence="16">
    <location>
        <begin position="82"/>
        <end position="99"/>
    </location>
</feature>
<evidence type="ECO:0000256" key="14">
    <source>
        <dbReference type="ARBA" id="ARBA00031019"/>
    </source>
</evidence>
<evidence type="ECO:0000256" key="13">
    <source>
        <dbReference type="ARBA" id="ARBA00023136"/>
    </source>
</evidence>
<evidence type="ECO:0000256" key="11">
    <source>
        <dbReference type="ARBA" id="ARBA00023027"/>
    </source>
</evidence>
<dbReference type="PANTHER" id="PTHR11435:SF1">
    <property type="entry name" value="NADH-UBIQUINONE OXIDOREDUCTASE CHAIN 6"/>
    <property type="match status" value="1"/>
</dbReference>
<dbReference type="EC" id="7.1.1.2" evidence="3"/>
<dbReference type="AlphaFoldDB" id="A0A346RGN0"/>
<name>A0A346RGN0_9CUCU</name>
<gene>
    <name evidence="17" type="primary">nad6</name>
</gene>
<evidence type="ECO:0000256" key="4">
    <source>
        <dbReference type="ARBA" id="ARBA00021095"/>
    </source>
</evidence>
<organism evidence="17">
    <name type="scientific">Cerambycidae sp. 8 KM-2017</name>
    <dbReference type="NCBI Taxonomy" id="2219293"/>
    <lineage>
        <taxon>Eukaryota</taxon>
        <taxon>Metazoa</taxon>
        <taxon>Ecdysozoa</taxon>
        <taxon>Arthropoda</taxon>
        <taxon>Hexapoda</taxon>
        <taxon>Insecta</taxon>
        <taxon>Pterygota</taxon>
        <taxon>Neoptera</taxon>
        <taxon>Endopterygota</taxon>
        <taxon>Coleoptera</taxon>
        <taxon>Polyphaga</taxon>
        <taxon>Cucujiformia</taxon>
        <taxon>Chrysomeloidea</taxon>
        <taxon>Cerambycidae</taxon>
    </lineage>
</organism>
<feature type="transmembrane region" description="Helical" evidence="16">
    <location>
        <begin position="7"/>
        <end position="34"/>
    </location>
</feature>
<keyword evidence="7 16" id="KW-0812">Transmembrane</keyword>
<keyword evidence="11" id="KW-0520">NAD</keyword>
<evidence type="ECO:0000256" key="3">
    <source>
        <dbReference type="ARBA" id="ARBA00012944"/>
    </source>
</evidence>
<evidence type="ECO:0000256" key="16">
    <source>
        <dbReference type="SAM" id="Phobius"/>
    </source>
</evidence>